<sequence>MNIELSTASQTAPLEVIDLQVSSRRTAGRSILSLRFLCRNDRHFDHLHMPELSWFDANQLQRFSQDLSMAQHPETCQTDLLDAGLRLTGSVRRLAGTWTTGRTVRIEPLPSSANQFTPFTIHASHLDVKTYAGKLHSRLWELFTKG</sequence>
<keyword evidence="2" id="KW-1185">Reference proteome</keyword>
<name>A0A0E3ZVE8_9BACT</name>
<dbReference type="EMBL" id="CP010429">
    <property type="protein sequence ID" value="AKD55063.1"/>
    <property type="molecule type" value="Genomic_DNA"/>
</dbReference>
<dbReference type="OrthoDB" id="953347at2"/>
<evidence type="ECO:0000313" key="2">
    <source>
        <dbReference type="Proteomes" id="UP000033054"/>
    </source>
</evidence>
<dbReference type="KEGG" id="srd:SD10_09240"/>
<evidence type="ECO:0000313" key="1">
    <source>
        <dbReference type="EMBL" id="AKD55063.1"/>
    </source>
</evidence>
<proteinExistence type="predicted"/>
<gene>
    <name evidence="1" type="ORF">SD10_09240</name>
</gene>
<accession>A0A0E3ZVE8</accession>
<protein>
    <submittedName>
        <fullName evidence="1">Uncharacterized protein</fullName>
    </submittedName>
</protein>
<dbReference type="PATRIC" id="fig|1379870.5.peg.2012"/>
<dbReference type="RefSeq" id="WP_046573544.1">
    <property type="nucleotide sequence ID" value="NZ_CP010429.1"/>
</dbReference>
<organism evidence="1 2">
    <name type="scientific">Spirosoma radiotolerans</name>
    <dbReference type="NCBI Taxonomy" id="1379870"/>
    <lineage>
        <taxon>Bacteria</taxon>
        <taxon>Pseudomonadati</taxon>
        <taxon>Bacteroidota</taxon>
        <taxon>Cytophagia</taxon>
        <taxon>Cytophagales</taxon>
        <taxon>Cytophagaceae</taxon>
        <taxon>Spirosoma</taxon>
    </lineage>
</organism>
<dbReference type="STRING" id="1379870.SD10_09240"/>
<dbReference type="AlphaFoldDB" id="A0A0E3ZVE8"/>
<dbReference type="HOGENOM" id="CLU_1785679_0_0_10"/>
<reference evidence="1 2" key="1">
    <citation type="journal article" date="2014" name="Curr. Microbiol.">
        <title>Spirosoma radiotolerans sp. nov., a gamma-radiation-resistant bacterium isolated from gamma ray-irradiated soil.</title>
        <authorList>
            <person name="Lee J.J."/>
            <person name="Srinivasan S."/>
            <person name="Lim S."/>
            <person name="Joe M."/>
            <person name="Im S."/>
            <person name="Bae S.I."/>
            <person name="Park K.R."/>
            <person name="Han J.H."/>
            <person name="Park S.H."/>
            <person name="Joo B.M."/>
            <person name="Park S.J."/>
            <person name="Kim M.K."/>
        </authorList>
    </citation>
    <scope>NUCLEOTIDE SEQUENCE [LARGE SCALE GENOMIC DNA]</scope>
    <source>
        <strain evidence="1 2">DG5A</strain>
    </source>
</reference>
<dbReference type="Proteomes" id="UP000033054">
    <property type="component" value="Chromosome"/>
</dbReference>